<dbReference type="InterPro" id="IPR028082">
    <property type="entry name" value="Peripla_BP_I"/>
</dbReference>
<dbReference type="Gene3D" id="3.40.50.2300">
    <property type="match status" value="2"/>
</dbReference>
<proteinExistence type="inferred from homology"/>
<dbReference type="GO" id="GO:0030246">
    <property type="term" value="F:carbohydrate binding"/>
    <property type="evidence" value="ECO:0007669"/>
    <property type="project" value="UniProtKB-ARBA"/>
</dbReference>
<dbReference type="HOGENOM" id="CLU_037628_3_1_12"/>
<dbReference type="KEGG" id="ssm:Spirs_3460"/>
<dbReference type="SUPFAM" id="SSF53822">
    <property type="entry name" value="Periplasmic binding protein-like I"/>
    <property type="match status" value="1"/>
</dbReference>
<name>E1R2I8_SEDSS</name>
<evidence type="ECO:0000259" key="5">
    <source>
        <dbReference type="Pfam" id="PF13407"/>
    </source>
</evidence>
<dbReference type="AlphaFoldDB" id="E1R2I8"/>
<comment type="similarity">
    <text evidence="2">Belongs to the bacterial solute-binding protein 2 family.</text>
</comment>
<accession>E1R2I8</accession>
<keyword evidence="7" id="KW-1185">Reference proteome</keyword>
<dbReference type="RefSeq" id="WP_013256007.1">
    <property type="nucleotide sequence ID" value="NC_014364.1"/>
</dbReference>
<keyword evidence="3 4" id="KW-0732">Signal</keyword>
<dbReference type="InterPro" id="IPR025997">
    <property type="entry name" value="SBP_2_dom"/>
</dbReference>
<comment type="subcellular location">
    <subcellularLocation>
        <location evidence="1">Cell envelope</location>
    </subcellularLocation>
</comment>
<feature type="chain" id="PRO_5003150556" evidence="4">
    <location>
        <begin position="21"/>
        <end position="315"/>
    </location>
</feature>
<evidence type="ECO:0000256" key="3">
    <source>
        <dbReference type="ARBA" id="ARBA00022729"/>
    </source>
</evidence>
<gene>
    <name evidence="6" type="ordered locus">Spirs_3460</name>
</gene>
<evidence type="ECO:0000256" key="1">
    <source>
        <dbReference type="ARBA" id="ARBA00004196"/>
    </source>
</evidence>
<protein>
    <submittedName>
        <fullName evidence="6">Sugar ABC transporter (Sugar-binding protein)</fullName>
    </submittedName>
</protein>
<evidence type="ECO:0000313" key="7">
    <source>
        <dbReference type="Proteomes" id="UP000002318"/>
    </source>
</evidence>
<dbReference type="GO" id="GO:0030313">
    <property type="term" value="C:cell envelope"/>
    <property type="evidence" value="ECO:0007669"/>
    <property type="project" value="UniProtKB-SubCell"/>
</dbReference>
<dbReference type="STRING" id="573413.Spirs_3460"/>
<feature type="signal peptide" evidence="4">
    <location>
        <begin position="1"/>
        <end position="20"/>
    </location>
</feature>
<dbReference type="PANTHER" id="PTHR46847">
    <property type="entry name" value="D-ALLOSE-BINDING PERIPLASMIC PROTEIN-RELATED"/>
    <property type="match status" value="1"/>
</dbReference>
<sequence>MKKMLIVFLVVIVVAQLGFANGQQEATQKSGKDSIMIGFTVNDFNDLWVTFVMDAVKEWDKENSGVTVALGNGQTDVNTQLGIVETWISQGYDAICVKPVEVEATVAMAKEAKAAGIPYIAVQQAIAEADAVVAQDSVRTGIDQMQAVAEALGGKGNVALMVGEPGTLIAQQRIEGNKKVLGNYPNISIVAEEIGNWQRDQGMSIMENWLQAGIEIDAVVASNDEMAIGAVLALEAAGVRDQYIVAGIDATPNGLAFMKEGRLDITMYADAKALAVKSLETAMELIKTGKAENSVISDKLVMPANVDEYLAIYNK</sequence>
<organism evidence="6 7">
    <name type="scientific">Sediminispirochaeta smaragdinae (strain DSM 11293 / JCM 15392 / SEBR 4228)</name>
    <name type="common">Spirochaeta smaragdinae</name>
    <dbReference type="NCBI Taxonomy" id="573413"/>
    <lineage>
        <taxon>Bacteria</taxon>
        <taxon>Pseudomonadati</taxon>
        <taxon>Spirochaetota</taxon>
        <taxon>Spirochaetia</taxon>
        <taxon>Spirochaetales</taxon>
        <taxon>Spirochaetaceae</taxon>
        <taxon>Sediminispirochaeta</taxon>
    </lineage>
</organism>
<dbReference type="eggNOG" id="COG1879">
    <property type="taxonomic scope" value="Bacteria"/>
</dbReference>
<dbReference type="PANTHER" id="PTHR46847:SF1">
    <property type="entry name" value="D-ALLOSE-BINDING PERIPLASMIC PROTEIN-RELATED"/>
    <property type="match status" value="1"/>
</dbReference>
<evidence type="ECO:0000256" key="2">
    <source>
        <dbReference type="ARBA" id="ARBA00007639"/>
    </source>
</evidence>
<evidence type="ECO:0000313" key="6">
    <source>
        <dbReference type="EMBL" id="ADK82548.1"/>
    </source>
</evidence>
<dbReference type="Pfam" id="PF13407">
    <property type="entry name" value="Peripla_BP_4"/>
    <property type="match status" value="1"/>
</dbReference>
<dbReference type="Proteomes" id="UP000002318">
    <property type="component" value="Chromosome"/>
</dbReference>
<dbReference type="EMBL" id="CP002116">
    <property type="protein sequence ID" value="ADK82548.1"/>
    <property type="molecule type" value="Genomic_DNA"/>
</dbReference>
<evidence type="ECO:0000256" key="4">
    <source>
        <dbReference type="SAM" id="SignalP"/>
    </source>
</evidence>
<feature type="domain" description="Periplasmic binding protein" evidence="5">
    <location>
        <begin position="37"/>
        <end position="290"/>
    </location>
</feature>
<reference evidence="6 7" key="1">
    <citation type="journal article" date="2010" name="Stand. Genomic Sci.">
        <title>Complete genome sequence of Spirochaeta smaragdinae type strain (SEBR 4228).</title>
        <authorList>
            <person name="Mavromatis K."/>
            <person name="Yasawong M."/>
            <person name="Chertkov O."/>
            <person name="Lapidus A."/>
            <person name="Lucas S."/>
            <person name="Nolan M."/>
            <person name="Del Rio T.G."/>
            <person name="Tice H."/>
            <person name="Cheng J.F."/>
            <person name="Pitluck S."/>
            <person name="Liolios K."/>
            <person name="Ivanova N."/>
            <person name="Tapia R."/>
            <person name="Han C."/>
            <person name="Bruce D."/>
            <person name="Goodwin L."/>
            <person name="Pati A."/>
            <person name="Chen A."/>
            <person name="Palaniappan K."/>
            <person name="Land M."/>
            <person name="Hauser L."/>
            <person name="Chang Y.J."/>
            <person name="Jeffries C.D."/>
            <person name="Detter J.C."/>
            <person name="Rohde M."/>
            <person name="Brambilla E."/>
            <person name="Spring S."/>
            <person name="Goker M."/>
            <person name="Sikorski J."/>
            <person name="Woyke T."/>
            <person name="Bristow J."/>
            <person name="Eisen J.A."/>
            <person name="Markowitz V."/>
            <person name="Hugenholtz P."/>
            <person name="Klenk H.P."/>
            <person name="Kyrpides N.C."/>
        </authorList>
    </citation>
    <scope>NUCLEOTIDE SEQUENCE [LARGE SCALE GENOMIC DNA]</scope>
    <source>
        <strain evidence="7">DSM 11293 / JCM 15392 / SEBR 4228</strain>
    </source>
</reference>